<reference evidence="1" key="1">
    <citation type="submission" date="2020-10" db="EMBL/GenBank/DDBJ databases">
        <authorList>
            <person name="Muller C M."/>
        </authorList>
    </citation>
    <scope>NUCLEOTIDE SEQUENCE</scope>
    <source>
        <strain evidence="1">THUN-12</strain>
    </source>
</reference>
<accession>A0A9W4D5L7</accession>
<sequence length="13" mass="1509">MGDPTDKLSYLRI</sequence>
<gene>
    <name evidence="1" type="ORF">BGTH12_LOCUS3108</name>
</gene>
<name>A0A9W4D5L7_BLUGR</name>
<proteinExistence type="predicted"/>
<comment type="caution">
    <text evidence="1">The sequence shown here is derived from an EMBL/GenBank/DDBJ whole genome shotgun (WGS) entry which is preliminary data.</text>
</comment>
<organism evidence="1 2">
    <name type="scientific">Blumeria graminis f. sp. triticale</name>
    <dbReference type="NCBI Taxonomy" id="1689686"/>
    <lineage>
        <taxon>Eukaryota</taxon>
        <taxon>Fungi</taxon>
        <taxon>Dikarya</taxon>
        <taxon>Ascomycota</taxon>
        <taxon>Pezizomycotina</taxon>
        <taxon>Leotiomycetes</taxon>
        <taxon>Erysiphales</taxon>
        <taxon>Erysiphaceae</taxon>
        <taxon>Blumeria</taxon>
    </lineage>
</organism>
<dbReference type="Proteomes" id="UP000683417">
    <property type="component" value="Unassembled WGS sequence"/>
</dbReference>
<evidence type="ECO:0000313" key="1">
    <source>
        <dbReference type="EMBL" id="CAD6501750.1"/>
    </source>
</evidence>
<dbReference type="EMBL" id="CAJHIT010000005">
    <property type="protein sequence ID" value="CAD6501750.1"/>
    <property type="molecule type" value="Genomic_DNA"/>
</dbReference>
<protein>
    <submittedName>
        <fullName evidence="1">BgTH12-01999</fullName>
    </submittedName>
</protein>
<evidence type="ECO:0000313" key="2">
    <source>
        <dbReference type="Proteomes" id="UP000683417"/>
    </source>
</evidence>